<reference evidence="4 5" key="1">
    <citation type="journal article" date="2014" name="Int. J. Syst. Evol. Microbiol.">
        <title>Complete genome sequence of Corynebacterium casei LMG S-19264T (=DSM 44701T), isolated from a smear-ripened cheese.</title>
        <authorList>
            <consortium name="US DOE Joint Genome Institute (JGI-PGF)"/>
            <person name="Walter F."/>
            <person name="Albersmeier A."/>
            <person name="Kalinowski J."/>
            <person name="Ruckert C."/>
        </authorList>
    </citation>
    <scope>NUCLEOTIDE SEQUENCE [LARGE SCALE GENOMIC DNA]</scope>
    <source>
        <strain evidence="4 5">IBRC-M 10912</strain>
    </source>
</reference>
<dbReference type="GeneID" id="71853741"/>
<proteinExistence type="predicted"/>
<name>A0ABD5NYE0_9EURY</name>
<protein>
    <recommendedName>
        <fullName evidence="3">DUF7260 domain-containing protein</fullName>
    </recommendedName>
</protein>
<feature type="domain" description="DUF7260" evidence="3">
    <location>
        <begin position="9"/>
        <end position="240"/>
    </location>
</feature>
<dbReference type="AlphaFoldDB" id="A0ABD5NYE0"/>
<evidence type="ECO:0000259" key="3">
    <source>
        <dbReference type="Pfam" id="PF23921"/>
    </source>
</evidence>
<feature type="coiled-coil region" evidence="1">
    <location>
        <begin position="130"/>
        <end position="201"/>
    </location>
</feature>
<gene>
    <name evidence="4" type="ORF">ACFOZ7_08835</name>
</gene>
<evidence type="ECO:0000256" key="2">
    <source>
        <dbReference type="SAM" id="MobiDB-lite"/>
    </source>
</evidence>
<dbReference type="Pfam" id="PF23921">
    <property type="entry name" value="DUF7260"/>
    <property type="match status" value="1"/>
</dbReference>
<dbReference type="Proteomes" id="UP001595821">
    <property type="component" value="Unassembled WGS sequence"/>
</dbReference>
<dbReference type="RefSeq" id="WP_246974271.1">
    <property type="nucleotide sequence ID" value="NZ_CP095397.1"/>
</dbReference>
<comment type="caution">
    <text evidence="4">The sequence shown here is derived from an EMBL/GenBank/DDBJ whole genome shotgun (WGS) entry which is preliminary data.</text>
</comment>
<feature type="coiled-coil region" evidence="1">
    <location>
        <begin position="7"/>
        <end position="37"/>
    </location>
</feature>
<accession>A0ABD5NYE0</accession>
<organism evidence="4 5">
    <name type="scientific">Natribaculum luteum</name>
    <dbReference type="NCBI Taxonomy" id="1586232"/>
    <lineage>
        <taxon>Archaea</taxon>
        <taxon>Methanobacteriati</taxon>
        <taxon>Methanobacteriota</taxon>
        <taxon>Stenosarchaea group</taxon>
        <taxon>Halobacteria</taxon>
        <taxon>Halobacteriales</taxon>
        <taxon>Natrialbaceae</taxon>
        <taxon>Natribaculum</taxon>
    </lineage>
</organism>
<feature type="region of interest" description="Disordered" evidence="2">
    <location>
        <begin position="38"/>
        <end position="61"/>
    </location>
</feature>
<evidence type="ECO:0000256" key="1">
    <source>
        <dbReference type="SAM" id="Coils"/>
    </source>
</evidence>
<evidence type="ECO:0000313" key="4">
    <source>
        <dbReference type="EMBL" id="MFC4247101.1"/>
    </source>
</evidence>
<keyword evidence="1" id="KW-0175">Coiled coil</keyword>
<dbReference type="InterPro" id="IPR055684">
    <property type="entry name" value="DUF7260"/>
</dbReference>
<evidence type="ECO:0000313" key="5">
    <source>
        <dbReference type="Proteomes" id="UP001595821"/>
    </source>
</evidence>
<sequence length="253" mass="28764">MSSVVSTDTLQAAQQALRRERRQLEDERHAFEQFLERVRALEPNQSRSGPAGPAPLAPRHRTGLERVRDAYTETVMCVPHYHDVYDEPYAEHLAGELGEELAAAITKGSQLHPSLKRSLVDAARQAVSVRESLLELLDDEAAAIERAERELSELLDELASLLNQPLDRLEFNALRLTRERLQRLQTRCDDLAARRQDALRRKYQTGLIDLEDFGQYLYDECPSTYPLLSSIADVGRLIDRTLAQIDRSLFVTT</sequence>
<dbReference type="EMBL" id="JBHSDJ010000029">
    <property type="protein sequence ID" value="MFC4247101.1"/>
    <property type="molecule type" value="Genomic_DNA"/>
</dbReference>